<evidence type="ECO:0000256" key="3">
    <source>
        <dbReference type="ARBA" id="ARBA00022833"/>
    </source>
</evidence>
<feature type="domain" description="FLYWCH-type" evidence="4">
    <location>
        <begin position="6"/>
        <end position="63"/>
    </location>
</feature>
<dbReference type="Pfam" id="PF04500">
    <property type="entry name" value="FLYWCH"/>
    <property type="match status" value="1"/>
</dbReference>
<keyword evidence="3" id="KW-0862">Zinc</keyword>
<dbReference type="Gene3D" id="2.20.25.240">
    <property type="match status" value="1"/>
</dbReference>
<dbReference type="InterPro" id="IPR007588">
    <property type="entry name" value="Znf_FLYWCH"/>
</dbReference>
<evidence type="ECO:0000313" key="5">
    <source>
        <dbReference type="EMBL" id="KAG8231061.1"/>
    </source>
</evidence>
<sequence>MAETFRSIRGKDKLVDDNNFIYNEKQRNVDGTIKYWKCEVRECNARVHTRGDRIIKYIGVHDHLSSAVKPKIKRVLGAIKDTAISSAKPSRSLIAAAVGSLTESELPELPPTSHVCRSIRYWRQSTASFPANPMSRVGFDIPERFRLLEKGDIFLQFDSGKEDVNRILLFSSEKGLDDLYSINNWAGDGTFKCCPSIFFQLYVLNVQIGSSTEALGSPTK</sequence>
<name>A0A8K0K9U7_LADFU</name>
<dbReference type="OrthoDB" id="6740409at2759"/>
<keyword evidence="6" id="KW-1185">Reference proteome</keyword>
<protein>
    <recommendedName>
        <fullName evidence="4">FLYWCH-type domain-containing protein</fullName>
    </recommendedName>
</protein>
<evidence type="ECO:0000256" key="2">
    <source>
        <dbReference type="ARBA" id="ARBA00022771"/>
    </source>
</evidence>
<accession>A0A8K0K9U7</accession>
<evidence type="ECO:0000313" key="6">
    <source>
        <dbReference type="Proteomes" id="UP000792457"/>
    </source>
</evidence>
<proteinExistence type="predicted"/>
<dbReference type="Proteomes" id="UP000792457">
    <property type="component" value="Unassembled WGS sequence"/>
</dbReference>
<reference evidence="5" key="1">
    <citation type="submission" date="2013-04" db="EMBL/GenBank/DDBJ databases">
        <authorList>
            <person name="Qu J."/>
            <person name="Murali S.C."/>
            <person name="Bandaranaike D."/>
            <person name="Bellair M."/>
            <person name="Blankenburg K."/>
            <person name="Chao H."/>
            <person name="Dinh H."/>
            <person name="Doddapaneni H."/>
            <person name="Downs B."/>
            <person name="Dugan-Rocha S."/>
            <person name="Elkadiri S."/>
            <person name="Gnanaolivu R.D."/>
            <person name="Hernandez B."/>
            <person name="Javaid M."/>
            <person name="Jayaseelan J.C."/>
            <person name="Lee S."/>
            <person name="Li M."/>
            <person name="Ming W."/>
            <person name="Munidasa M."/>
            <person name="Muniz J."/>
            <person name="Nguyen L."/>
            <person name="Ongeri F."/>
            <person name="Osuji N."/>
            <person name="Pu L.-L."/>
            <person name="Puazo M."/>
            <person name="Qu C."/>
            <person name="Quiroz J."/>
            <person name="Raj R."/>
            <person name="Weissenberger G."/>
            <person name="Xin Y."/>
            <person name="Zou X."/>
            <person name="Han Y."/>
            <person name="Richards S."/>
            <person name="Worley K."/>
            <person name="Muzny D."/>
            <person name="Gibbs R."/>
        </authorList>
    </citation>
    <scope>NUCLEOTIDE SEQUENCE</scope>
    <source>
        <strain evidence="5">Sampled in the wild</strain>
    </source>
</reference>
<dbReference type="EMBL" id="KZ308528">
    <property type="protein sequence ID" value="KAG8231061.1"/>
    <property type="molecule type" value="Genomic_DNA"/>
</dbReference>
<dbReference type="AlphaFoldDB" id="A0A8K0K9U7"/>
<reference evidence="5" key="2">
    <citation type="submission" date="2017-10" db="EMBL/GenBank/DDBJ databases">
        <title>Ladona fulva Genome sequencing and assembly.</title>
        <authorList>
            <person name="Murali S."/>
            <person name="Richards S."/>
            <person name="Bandaranaike D."/>
            <person name="Bellair M."/>
            <person name="Blankenburg K."/>
            <person name="Chao H."/>
            <person name="Dinh H."/>
            <person name="Doddapaneni H."/>
            <person name="Dugan-Rocha S."/>
            <person name="Elkadiri S."/>
            <person name="Gnanaolivu R."/>
            <person name="Hernandez B."/>
            <person name="Skinner E."/>
            <person name="Javaid M."/>
            <person name="Lee S."/>
            <person name="Li M."/>
            <person name="Ming W."/>
            <person name="Munidasa M."/>
            <person name="Muniz J."/>
            <person name="Nguyen L."/>
            <person name="Hughes D."/>
            <person name="Osuji N."/>
            <person name="Pu L.-L."/>
            <person name="Puazo M."/>
            <person name="Qu C."/>
            <person name="Quiroz J."/>
            <person name="Raj R."/>
            <person name="Weissenberger G."/>
            <person name="Xin Y."/>
            <person name="Zou X."/>
            <person name="Han Y."/>
            <person name="Worley K."/>
            <person name="Muzny D."/>
            <person name="Gibbs R."/>
        </authorList>
    </citation>
    <scope>NUCLEOTIDE SEQUENCE</scope>
    <source>
        <strain evidence="5">Sampled in the wild</strain>
    </source>
</reference>
<evidence type="ECO:0000256" key="1">
    <source>
        <dbReference type="ARBA" id="ARBA00022723"/>
    </source>
</evidence>
<gene>
    <name evidence="5" type="ORF">J437_LFUL010686</name>
</gene>
<organism evidence="5 6">
    <name type="scientific">Ladona fulva</name>
    <name type="common">Scarce chaser dragonfly</name>
    <name type="synonym">Libellula fulva</name>
    <dbReference type="NCBI Taxonomy" id="123851"/>
    <lineage>
        <taxon>Eukaryota</taxon>
        <taxon>Metazoa</taxon>
        <taxon>Ecdysozoa</taxon>
        <taxon>Arthropoda</taxon>
        <taxon>Hexapoda</taxon>
        <taxon>Insecta</taxon>
        <taxon>Pterygota</taxon>
        <taxon>Palaeoptera</taxon>
        <taxon>Odonata</taxon>
        <taxon>Epiprocta</taxon>
        <taxon>Anisoptera</taxon>
        <taxon>Libelluloidea</taxon>
        <taxon>Libellulidae</taxon>
        <taxon>Ladona</taxon>
    </lineage>
</organism>
<evidence type="ECO:0000259" key="4">
    <source>
        <dbReference type="Pfam" id="PF04500"/>
    </source>
</evidence>
<comment type="caution">
    <text evidence="5">The sequence shown here is derived from an EMBL/GenBank/DDBJ whole genome shotgun (WGS) entry which is preliminary data.</text>
</comment>
<dbReference type="GO" id="GO:0008270">
    <property type="term" value="F:zinc ion binding"/>
    <property type="evidence" value="ECO:0007669"/>
    <property type="project" value="UniProtKB-KW"/>
</dbReference>
<keyword evidence="1" id="KW-0479">Metal-binding</keyword>
<keyword evidence="2" id="KW-0863">Zinc-finger</keyword>